<feature type="compositionally biased region" description="Acidic residues" evidence="1">
    <location>
        <begin position="156"/>
        <end position="188"/>
    </location>
</feature>
<evidence type="ECO:0000313" key="4">
    <source>
        <dbReference type="Proteomes" id="UP001234581"/>
    </source>
</evidence>
<feature type="region of interest" description="Disordered" evidence="1">
    <location>
        <begin position="115"/>
        <end position="134"/>
    </location>
</feature>
<dbReference type="RefSeq" id="XP_058344800.1">
    <property type="nucleotide sequence ID" value="XM_058484539.1"/>
</dbReference>
<gene>
    <name evidence="3" type="ORF">O0I10_004480</name>
</gene>
<evidence type="ECO:0000313" key="3">
    <source>
        <dbReference type="EMBL" id="KAJ8659887.1"/>
    </source>
</evidence>
<dbReference type="AlphaFoldDB" id="A0AAD7Y267"/>
<accession>A0AAD7Y267</accession>
<evidence type="ECO:0000256" key="2">
    <source>
        <dbReference type="SAM" id="SignalP"/>
    </source>
</evidence>
<dbReference type="EMBL" id="JARTCD010000016">
    <property type="protein sequence ID" value="KAJ8659887.1"/>
    <property type="molecule type" value="Genomic_DNA"/>
</dbReference>
<feature type="signal peptide" evidence="2">
    <location>
        <begin position="1"/>
        <end position="22"/>
    </location>
</feature>
<sequence length="413" mass="45502">MLHPPAIIVLVFVLTALLAASAAPMDTNDCTSFMMDDSNDKIHPLCTNQSVRVHETTATASAKAVLPTSPMVPLHGNDNDKQNHGNDSDQHTINHDTTTGDDSKQDVDHQGAHHRFDFPIDHNTGSDMDHGVDHDIDHNTDYDFGHDIDHDTDNDSDKDDDNDDDHETDNDSDKDDDNDDDNDIDHDSDDTMEHAVDDNNDHSTADHNINHDTFNDTTSEIDHDLDDDKQDDDEDDIPSNTTISKNKSGLTVILQDDKNFCLFLPSSPGNRDENNGKNDPSAISDSEKSARVFCTSKSSQHAVPGGKPMPKGFIKSATFASDRSRDFVQVTGSIDRDAYALSPKDGGGQYDNHGAGSPPESQCMGYPYFVALVEPDINHFCIRCCKWYSDCHAGRSAYGCQRVIPELPPDHNL</sequence>
<dbReference type="GeneID" id="83211893"/>
<protein>
    <submittedName>
        <fullName evidence="3">Uncharacterized protein</fullName>
    </submittedName>
</protein>
<evidence type="ECO:0000256" key="1">
    <source>
        <dbReference type="SAM" id="MobiDB-lite"/>
    </source>
</evidence>
<feature type="compositionally biased region" description="Basic and acidic residues" evidence="1">
    <location>
        <begin position="189"/>
        <end position="214"/>
    </location>
</feature>
<feature type="compositionally biased region" description="Acidic residues" evidence="1">
    <location>
        <begin position="223"/>
        <end position="237"/>
    </location>
</feature>
<keyword evidence="2" id="KW-0732">Signal</keyword>
<feature type="region of interest" description="Disordered" evidence="1">
    <location>
        <begin position="147"/>
        <end position="244"/>
    </location>
</feature>
<keyword evidence="4" id="KW-1185">Reference proteome</keyword>
<reference evidence="3 4" key="1">
    <citation type="submission" date="2023-03" db="EMBL/GenBank/DDBJ databases">
        <title>Genome sequence of Lichtheimia ornata CBS 291.66.</title>
        <authorList>
            <person name="Mohabir J.T."/>
            <person name="Shea T.P."/>
            <person name="Kurbessoian T."/>
            <person name="Berby B."/>
            <person name="Fontaine J."/>
            <person name="Livny J."/>
            <person name="Gnirke A."/>
            <person name="Stajich J.E."/>
            <person name="Cuomo C.A."/>
        </authorList>
    </citation>
    <scope>NUCLEOTIDE SEQUENCE [LARGE SCALE GENOMIC DNA]</scope>
    <source>
        <strain evidence="3">CBS 291.66</strain>
    </source>
</reference>
<feature type="chain" id="PRO_5042062997" evidence="2">
    <location>
        <begin position="23"/>
        <end position="413"/>
    </location>
</feature>
<name>A0AAD7Y267_9FUNG</name>
<feature type="region of interest" description="Disordered" evidence="1">
    <location>
        <begin position="264"/>
        <end position="289"/>
    </location>
</feature>
<comment type="caution">
    <text evidence="3">The sequence shown here is derived from an EMBL/GenBank/DDBJ whole genome shotgun (WGS) entry which is preliminary data.</text>
</comment>
<feature type="compositionally biased region" description="Basic and acidic residues" evidence="1">
    <location>
        <begin position="77"/>
        <end position="94"/>
    </location>
</feature>
<dbReference type="Proteomes" id="UP001234581">
    <property type="component" value="Unassembled WGS sequence"/>
</dbReference>
<feature type="region of interest" description="Disordered" evidence="1">
    <location>
        <begin position="61"/>
        <end position="109"/>
    </location>
</feature>
<proteinExistence type="predicted"/>
<organism evidence="3 4">
    <name type="scientific">Lichtheimia ornata</name>
    <dbReference type="NCBI Taxonomy" id="688661"/>
    <lineage>
        <taxon>Eukaryota</taxon>
        <taxon>Fungi</taxon>
        <taxon>Fungi incertae sedis</taxon>
        <taxon>Mucoromycota</taxon>
        <taxon>Mucoromycotina</taxon>
        <taxon>Mucoromycetes</taxon>
        <taxon>Mucorales</taxon>
        <taxon>Lichtheimiaceae</taxon>
        <taxon>Lichtheimia</taxon>
    </lineage>
</organism>